<keyword evidence="3" id="KW-1185">Reference proteome</keyword>
<protein>
    <submittedName>
        <fullName evidence="2">Uncharacterized protein</fullName>
    </submittedName>
</protein>
<organism evidence="2 3">
    <name type="scientific">Portunus trituberculatus</name>
    <name type="common">Swimming crab</name>
    <name type="synonym">Neptunus trituberculatus</name>
    <dbReference type="NCBI Taxonomy" id="210409"/>
    <lineage>
        <taxon>Eukaryota</taxon>
        <taxon>Metazoa</taxon>
        <taxon>Ecdysozoa</taxon>
        <taxon>Arthropoda</taxon>
        <taxon>Crustacea</taxon>
        <taxon>Multicrustacea</taxon>
        <taxon>Malacostraca</taxon>
        <taxon>Eumalacostraca</taxon>
        <taxon>Eucarida</taxon>
        <taxon>Decapoda</taxon>
        <taxon>Pleocyemata</taxon>
        <taxon>Brachyura</taxon>
        <taxon>Eubrachyura</taxon>
        <taxon>Portunoidea</taxon>
        <taxon>Portunidae</taxon>
        <taxon>Portuninae</taxon>
        <taxon>Portunus</taxon>
    </lineage>
</organism>
<reference evidence="2 3" key="1">
    <citation type="submission" date="2019-05" db="EMBL/GenBank/DDBJ databases">
        <title>Another draft genome of Portunus trituberculatus and its Hox gene families provides insights of decapod evolution.</title>
        <authorList>
            <person name="Jeong J.-H."/>
            <person name="Song I."/>
            <person name="Kim S."/>
            <person name="Choi T."/>
            <person name="Kim D."/>
            <person name="Ryu S."/>
            <person name="Kim W."/>
        </authorList>
    </citation>
    <scope>NUCLEOTIDE SEQUENCE [LARGE SCALE GENOMIC DNA]</scope>
    <source>
        <tissue evidence="2">Muscle</tissue>
    </source>
</reference>
<proteinExistence type="predicted"/>
<accession>A0A5B7ELC7</accession>
<dbReference type="Proteomes" id="UP000324222">
    <property type="component" value="Unassembled WGS sequence"/>
</dbReference>
<sequence>MMLTRGRNTLHMGPHSHQHQYAKLSTPPISPKRELFTSTKFAKRRATLTSRPPLQCHVKGGGRWGGKWQCLLPDANKGEEFGRYKLRGGYSGRGCRRPITVRLHPDQSQYCVVIGSP</sequence>
<feature type="region of interest" description="Disordered" evidence="1">
    <location>
        <begin position="1"/>
        <end position="29"/>
    </location>
</feature>
<name>A0A5B7ELC7_PORTR</name>
<dbReference type="EMBL" id="VSRR010003238">
    <property type="protein sequence ID" value="MPC35281.1"/>
    <property type="molecule type" value="Genomic_DNA"/>
</dbReference>
<comment type="caution">
    <text evidence="2">The sequence shown here is derived from an EMBL/GenBank/DDBJ whole genome shotgun (WGS) entry which is preliminary data.</text>
</comment>
<gene>
    <name evidence="2" type="ORF">E2C01_028702</name>
</gene>
<evidence type="ECO:0000313" key="3">
    <source>
        <dbReference type="Proteomes" id="UP000324222"/>
    </source>
</evidence>
<evidence type="ECO:0000256" key="1">
    <source>
        <dbReference type="SAM" id="MobiDB-lite"/>
    </source>
</evidence>
<dbReference type="AlphaFoldDB" id="A0A5B7ELC7"/>
<evidence type="ECO:0000313" key="2">
    <source>
        <dbReference type="EMBL" id="MPC35281.1"/>
    </source>
</evidence>